<accession>A0A383E9F8</accession>
<proteinExistence type="predicted"/>
<dbReference type="EMBL" id="UINC01223718">
    <property type="protein sequence ID" value="SVE53030.1"/>
    <property type="molecule type" value="Genomic_DNA"/>
</dbReference>
<evidence type="ECO:0000313" key="1">
    <source>
        <dbReference type="EMBL" id="SVE53030.1"/>
    </source>
</evidence>
<sequence length="62" mass="6882">MIGVVFSIAVPVMMVARLARQYTLLGCKTCRICSTFYNTWIGSNALPFGFGNQPGRHKMVEV</sequence>
<reference evidence="1" key="1">
    <citation type="submission" date="2018-05" db="EMBL/GenBank/DDBJ databases">
        <authorList>
            <person name="Lanie J.A."/>
            <person name="Ng W.-L."/>
            <person name="Kazmierczak K.M."/>
            <person name="Andrzejewski T.M."/>
            <person name="Davidsen T.M."/>
            <person name="Wayne K.J."/>
            <person name="Tettelin H."/>
            <person name="Glass J.I."/>
            <person name="Rusch D."/>
            <person name="Podicherti R."/>
            <person name="Tsui H.-C.T."/>
            <person name="Winkler M.E."/>
        </authorList>
    </citation>
    <scope>NUCLEOTIDE SEQUENCE</scope>
</reference>
<gene>
    <name evidence="1" type="ORF">METZ01_LOCUS505884</name>
</gene>
<name>A0A383E9F8_9ZZZZ</name>
<protein>
    <submittedName>
        <fullName evidence="1">Uncharacterized protein</fullName>
    </submittedName>
</protein>
<organism evidence="1">
    <name type="scientific">marine metagenome</name>
    <dbReference type="NCBI Taxonomy" id="408172"/>
    <lineage>
        <taxon>unclassified sequences</taxon>
        <taxon>metagenomes</taxon>
        <taxon>ecological metagenomes</taxon>
    </lineage>
</organism>
<dbReference type="AlphaFoldDB" id="A0A383E9F8"/>